<feature type="compositionally biased region" description="Polar residues" evidence="2">
    <location>
        <begin position="1065"/>
        <end position="1075"/>
    </location>
</feature>
<gene>
    <name evidence="5" type="ORF">HF992_07500</name>
</gene>
<evidence type="ECO:0000256" key="1">
    <source>
        <dbReference type="ARBA" id="ARBA00022729"/>
    </source>
</evidence>
<evidence type="ECO:0000313" key="6">
    <source>
        <dbReference type="Proteomes" id="UP000522720"/>
    </source>
</evidence>
<organism evidence="5 6">
    <name type="scientific">Streptococcus ovuberis</name>
    <dbReference type="NCBI Taxonomy" id="1936207"/>
    <lineage>
        <taxon>Bacteria</taxon>
        <taxon>Bacillati</taxon>
        <taxon>Bacillota</taxon>
        <taxon>Bacilli</taxon>
        <taxon>Lactobacillales</taxon>
        <taxon>Streptococcaceae</taxon>
        <taxon>Streptococcus</taxon>
    </lineage>
</organism>
<feature type="domain" description="YSIRK Gram-positive signal peptide" evidence="3">
    <location>
        <begin position="13"/>
        <end position="34"/>
    </location>
</feature>
<reference evidence="5 6" key="1">
    <citation type="submission" date="2020-04" db="EMBL/GenBank/DDBJ databases">
        <title>MicrobeNet Type strains.</title>
        <authorList>
            <person name="Nicholson A.C."/>
        </authorList>
    </citation>
    <scope>NUCLEOTIDE SEQUENCE [LARGE SCALE GENOMIC DNA]</scope>
    <source>
        <strain evidence="5 6">CCUG 69612</strain>
    </source>
</reference>
<feature type="non-terminal residue" evidence="5">
    <location>
        <position position="1248"/>
    </location>
</feature>
<keyword evidence="1" id="KW-0732">Signal</keyword>
<evidence type="ECO:0000313" key="5">
    <source>
        <dbReference type="EMBL" id="NKZ20681.1"/>
    </source>
</evidence>
<dbReference type="NCBIfam" id="TIGR01168">
    <property type="entry name" value="YSIRK_signal"/>
    <property type="match status" value="1"/>
</dbReference>
<comment type="caution">
    <text evidence="5">The sequence shown here is derived from an EMBL/GenBank/DDBJ whole genome shotgun (WGS) entry which is preliminary data.</text>
</comment>
<dbReference type="InterPro" id="IPR005877">
    <property type="entry name" value="YSIRK_signal_dom"/>
</dbReference>
<evidence type="ECO:0000259" key="4">
    <source>
        <dbReference type="Pfam" id="PF18938"/>
    </source>
</evidence>
<accession>A0A7X6N0B8</accession>
<dbReference type="InterPro" id="IPR044024">
    <property type="entry name" value="aRib"/>
</dbReference>
<feature type="domain" description="Atypical Rib" evidence="4">
    <location>
        <begin position="1188"/>
        <end position="1248"/>
    </location>
</feature>
<dbReference type="EMBL" id="JAAXPR010000013">
    <property type="protein sequence ID" value="NKZ20681.1"/>
    <property type="molecule type" value="Genomic_DNA"/>
</dbReference>
<name>A0A7X6N0B8_9STRE</name>
<feature type="compositionally biased region" description="Polar residues" evidence="2">
    <location>
        <begin position="1218"/>
        <end position="1228"/>
    </location>
</feature>
<feature type="compositionally biased region" description="Polar residues" evidence="2">
    <location>
        <begin position="1236"/>
        <end position="1248"/>
    </location>
</feature>
<feature type="domain" description="Atypical Rib" evidence="4">
    <location>
        <begin position="1035"/>
        <end position="1104"/>
    </location>
</feature>
<feature type="region of interest" description="Disordered" evidence="2">
    <location>
        <begin position="1216"/>
        <end position="1248"/>
    </location>
</feature>
<feature type="domain" description="Atypical Rib" evidence="4">
    <location>
        <begin position="1112"/>
        <end position="1179"/>
    </location>
</feature>
<protein>
    <submittedName>
        <fullName evidence="5">YSIRK-type signal peptide-containing protein</fullName>
    </submittedName>
</protein>
<feature type="domain" description="Atypical Rib" evidence="4">
    <location>
        <begin position="959"/>
        <end position="1026"/>
    </location>
</feature>
<evidence type="ECO:0000259" key="3">
    <source>
        <dbReference type="Pfam" id="PF04650"/>
    </source>
</evidence>
<feature type="domain" description="Atypical Rib" evidence="4">
    <location>
        <begin position="882"/>
        <end position="951"/>
    </location>
</feature>
<dbReference type="Gene3D" id="3.10.20.890">
    <property type="match status" value="5"/>
</dbReference>
<proteinExistence type="predicted"/>
<dbReference type="Pfam" id="PF04650">
    <property type="entry name" value="YSIRK_signal"/>
    <property type="match status" value="1"/>
</dbReference>
<dbReference type="Proteomes" id="UP000522720">
    <property type="component" value="Unassembled WGS sequence"/>
</dbReference>
<dbReference type="Pfam" id="PF18938">
    <property type="entry name" value="aRib"/>
    <property type="match status" value="5"/>
</dbReference>
<sequence length="1248" mass="134932">MQQNKTFNNNQTKELRFSIRKFKAGVASIAIAAFWIFGGASASAEEIATQGESSQYSTLVTAREADREATFNYVIEYRDTNGQLIASEEKSVQVTTAEDIASITITETAKESESYDVISARNQTKDLKEGEVGYFVFTVSNAKPLVGNDKAEETDTSIEFAEAKPVQGQKAISYKVQYVDINTGLLVATSPAKVATADVYDGEVPRATVTEVAELPSGYQLAEGQAETITQDVIYGQRSSKLLTFSVTKSDAQVNLPEGASFRATVDNSKYLQGEVTYTLNEADSVRGGKNDTKTMGDVVVRTKENTDGTFEMVITTTTKAGSKSDVRDQHIGYALYNGNSLITPTTVTANGSPVNSTGTDVLAKTWGGTGDSTQAVVYSAPLTPSKEIRWEAIYKGLTPADYSLKMATVSVAQGATATTLGYDAVERSNYDGRVSYSGGSRFGKTVTIPLKRSLPFVQPTTYVAWNGDAIHQVLEKAEGRQPTNLVFVQSEGGQSYPGRSTTNSESYLTPSVDSTGVPHVDGLLAHSGPATWSTYYAENYNSTITPNTSRYYVLNADNSAVINVPEGEKLTRSMINQAVLAMLERVNASVVSDKNNPEAYKALDYLIAQPDEQSTWPTSGRDKKINVTVKTHSDYETVKDLLENAELTETQRADLTAYFKNLTPQSVHRREVTVTINFPEQPPRVDLAKPYVFWVNNNDKIDQTLNVDADTTIKEAYFSTSTGARQGLDGLVMTLENDKVKIRGTLAQGRTEPGEWSREVTVVDDANRKTSTTDKSAYVGLVAADSVIDIKNVTKGEASVTEERILANAKATVRSGADAVNIYHFNKETDVVAKLAEGQTLPISGVDNKVLVNLTTKDGHTKQVIVTVNYELDQTTAEKTTPKAPAKTPVSDLNKLTEDEKAKVADAVKKANPDFPERTTVEVGNDGTVTVTYPDQSTDTIPADQTVEKKVPITDGFTPKDPVKTVVSDKTKLTEEEKGKVSEAVKKANPDFPERTTVEVGNDGAVTVTYPDQSTDTIPADRTVVGKPITDEINPKAPAKTPVSDLNKLTEDEKAKVADAVKASNPTFPNNTDVTVDDKGNVTITYPDQSTDTIPADQTVEQKAPITDGFTPKDPVKTVVADKTKLTEEEKGKVSEAVKKANPDFPERTTVEVGNDGAVTVTYPDKSTDTIPADRTVVGKPITDEINPEAPAKTPVSDLNKLTEDEKAKVADAVKASNPTFPNNTDVTVDDKGNVTITYPDQSTDTI</sequence>
<keyword evidence="6" id="KW-1185">Reference proteome</keyword>
<evidence type="ECO:0000256" key="2">
    <source>
        <dbReference type="SAM" id="MobiDB-lite"/>
    </source>
</evidence>
<feature type="region of interest" description="Disordered" evidence="2">
    <location>
        <begin position="1063"/>
        <end position="1082"/>
    </location>
</feature>
<dbReference type="RefSeq" id="WP_168549430.1">
    <property type="nucleotide sequence ID" value="NZ_JAAXPR010000013.1"/>
</dbReference>
<dbReference type="AlphaFoldDB" id="A0A7X6N0B8"/>